<evidence type="ECO:0008006" key="4">
    <source>
        <dbReference type="Google" id="ProtNLM"/>
    </source>
</evidence>
<evidence type="ECO:0000313" key="3">
    <source>
        <dbReference type="Proteomes" id="UP000474957"/>
    </source>
</evidence>
<keyword evidence="3" id="KW-1185">Reference proteome</keyword>
<protein>
    <recommendedName>
        <fullName evidence="4">Dihydroorotate dehydrogenase</fullName>
    </recommendedName>
</protein>
<keyword evidence="1" id="KW-0812">Transmembrane</keyword>
<keyword evidence="1" id="KW-1133">Transmembrane helix</keyword>
<dbReference type="Proteomes" id="UP000474957">
    <property type="component" value="Unassembled WGS sequence"/>
</dbReference>
<comment type="caution">
    <text evidence="2">The sequence shown here is derived from an EMBL/GenBank/DDBJ whole genome shotgun (WGS) entry which is preliminary data.</text>
</comment>
<accession>A0A6L5YWI5</accession>
<evidence type="ECO:0000313" key="2">
    <source>
        <dbReference type="EMBL" id="MSU88299.1"/>
    </source>
</evidence>
<gene>
    <name evidence="2" type="ORF">GE300_01545</name>
</gene>
<keyword evidence="1" id="KW-0472">Membrane</keyword>
<feature type="transmembrane region" description="Helical" evidence="1">
    <location>
        <begin position="60"/>
        <end position="86"/>
    </location>
</feature>
<dbReference type="EMBL" id="WIND01000001">
    <property type="protein sequence ID" value="MSU88299.1"/>
    <property type="molecule type" value="Genomic_DNA"/>
</dbReference>
<organism evidence="2 3">
    <name type="scientific">Halovulum marinum</name>
    <dbReference type="NCBI Taxonomy" id="2662447"/>
    <lineage>
        <taxon>Bacteria</taxon>
        <taxon>Pseudomonadati</taxon>
        <taxon>Pseudomonadota</taxon>
        <taxon>Alphaproteobacteria</taxon>
        <taxon>Rhodobacterales</taxon>
        <taxon>Paracoccaceae</taxon>
        <taxon>Halovulum</taxon>
    </lineage>
</organism>
<name>A0A6L5YWI5_9RHOB</name>
<dbReference type="RefSeq" id="WP_233416697.1">
    <property type="nucleotide sequence ID" value="NZ_WIND01000001.1"/>
</dbReference>
<reference evidence="2 3" key="1">
    <citation type="submission" date="2019-10" db="EMBL/GenBank/DDBJ databases">
        <title>Cognatihalovulum marinum gen. nov. sp. nov., a new member of the family Rhodobacteraceae isolated from deep seawater of the Northwest Indian Ocean.</title>
        <authorList>
            <person name="Ruan C."/>
            <person name="Wang J."/>
            <person name="Zheng X."/>
            <person name="Song L."/>
            <person name="Zhu Y."/>
            <person name="Huang Y."/>
            <person name="Lu Z."/>
            <person name="Du W."/>
            <person name="Huang L."/>
            <person name="Dai X."/>
        </authorList>
    </citation>
    <scope>NUCLEOTIDE SEQUENCE [LARGE SCALE GENOMIC DNA]</scope>
    <source>
        <strain evidence="2 3">2CG4</strain>
    </source>
</reference>
<proteinExistence type="predicted"/>
<dbReference type="AlphaFoldDB" id="A0A6L5YWI5"/>
<sequence length="121" mass="12146">MTYRPDRTPPEGPDLDAAFAELRAAEPPPRPAFMETLMADALAAMPAAAVPRRRGAGRMLLAAIGGWVGGAALAGAAVGGMAVGYLDPVGLSPVLSDGDLAYEAADAPADALLAFAEEAGL</sequence>
<evidence type="ECO:0000256" key="1">
    <source>
        <dbReference type="SAM" id="Phobius"/>
    </source>
</evidence>